<organism evidence="2 3">
    <name type="scientific">Neolentinus lepideus HHB14362 ss-1</name>
    <dbReference type="NCBI Taxonomy" id="1314782"/>
    <lineage>
        <taxon>Eukaryota</taxon>
        <taxon>Fungi</taxon>
        <taxon>Dikarya</taxon>
        <taxon>Basidiomycota</taxon>
        <taxon>Agaricomycotina</taxon>
        <taxon>Agaricomycetes</taxon>
        <taxon>Gloeophyllales</taxon>
        <taxon>Gloeophyllaceae</taxon>
        <taxon>Neolentinus</taxon>
    </lineage>
</organism>
<keyword evidence="3" id="KW-1185">Reference proteome</keyword>
<feature type="compositionally biased region" description="Polar residues" evidence="1">
    <location>
        <begin position="23"/>
        <end position="56"/>
    </location>
</feature>
<dbReference type="Proteomes" id="UP000076761">
    <property type="component" value="Unassembled WGS sequence"/>
</dbReference>
<dbReference type="AlphaFoldDB" id="A0A165NFQ5"/>
<dbReference type="EMBL" id="KV425638">
    <property type="protein sequence ID" value="KZT19579.1"/>
    <property type="molecule type" value="Genomic_DNA"/>
</dbReference>
<dbReference type="OrthoDB" id="3265815at2759"/>
<proteinExistence type="predicted"/>
<accession>A0A165NFQ5</accession>
<sequence>MDFSEMDYFSSSSSMGIEEMISTPVSETVSAKHLSTSRQVPTPPSSEADSPTSRGSRQPEDEITVAVSTAFFPGAQIEHLPSDLILASSDLVFFYVHSHKLLSSSENKFDNLLPVDGSGFKGVVDTASGMPLVPVPESSAVLNVILHTLYFLPFNHYAPTLDTLAATVTSLKTYGMQVKEYVARGTHLFQLLVLHAPLNPMELYIVAASHDLQDLAVACSAHLLSLPLCNITDDMAQRMGPSYLKRLFFLHLGRIDALKRLLTAPPTAHEPTLSCNFMEQKEMVRAWALAAAYLAWDAKPDLPVSTIRQTMQPLADKLSCNLCRQAMSNRIKNVITQWVSVKATI</sequence>
<evidence type="ECO:0000256" key="1">
    <source>
        <dbReference type="SAM" id="MobiDB-lite"/>
    </source>
</evidence>
<evidence type="ECO:0000313" key="2">
    <source>
        <dbReference type="EMBL" id="KZT19579.1"/>
    </source>
</evidence>
<dbReference type="STRING" id="1314782.A0A165NFQ5"/>
<evidence type="ECO:0000313" key="3">
    <source>
        <dbReference type="Proteomes" id="UP000076761"/>
    </source>
</evidence>
<reference evidence="2 3" key="1">
    <citation type="journal article" date="2016" name="Mol. Biol. Evol.">
        <title>Comparative Genomics of Early-Diverging Mushroom-Forming Fungi Provides Insights into the Origins of Lignocellulose Decay Capabilities.</title>
        <authorList>
            <person name="Nagy L.G."/>
            <person name="Riley R."/>
            <person name="Tritt A."/>
            <person name="Adam C."/>
            <person name="Daum C."/>
            <person name="Floudas D."/>
            <person name="Sun H."/>
            <person name="Yadav J.S."/>
            <person name="Pangilinan J."/>
            <person name="Larsson K.H."/>
            <person name="Matsuura K."/>
            <person name="Barry K."/>
            <person name="Labutti K."/>
            <person name="Kuo R."/>
            <person name="Ohm R.A."/>
            <person name="Bhattacharya S.S."/>
            <person name="Shirouzu T."/>
            <person name="Yoshinaga Y."/>
            <person name="Martin F.M."/>
            <person name="Grigoriev I.V."/>
            <person name="Hibbett D.S."/>
        </authorList>
    </citation>
    <scope>NUCLEOTIDE SEQUENCE [LARGE SCALE GENOMIC DNA]</scope>
    <source>
        <strain evidence="2 3">HHB14362 ss-1</strain>
    </source>
</reference>
<name>A0A165NFQ5_9AGAM</name>
<dbReference type="InParanoid" id="A0A165NFQ5"/>
<feature type="region of interest" description="Disordered" evidence="1">
    <location>
        <begin position="20"/>
        <end position="60"/>
    </location>
</feature>
<protein>
    <recommendedName>
        <fullName evidence="4">BTB domain-containing protein</fullName>
    </recommendedName>
</protein>
<gene>
    <name evidence="2" type="ORF">NEOLEDRAFT_1183279</name>
</gene>
<evidence type="ECO:0008006" key="4">
    <source>
        <dbReference type="Google" id="ProtNLM"/>
    </source>
</evidence>